<feature type="compositionally biased region" description="Polar residues" evidence="1">
    <location>
        <begin position="98"/>
        <end position="107"/>
    </location>
</feature>
<proteinExistence type="predicted"/>
<feature type="compositionally biased region" description="Polar residues" evidence="1">
    <location>
        <begin position="160"/>
        <end position="171"/>
    </location>
</feature>
<reference evidence="2" key="1">
    <citation type="submission" date="2021-09" db="EMBL/GenBank/DDBJ databases">
        <title>The genome of Mauremys mutica provides insights into the evolution of semi-aquatic lifestyle.</title>
        <authorList>
            <person name="Gong S."/>
            <person name="Gao Y."/>
        </authorList>
    </citation>
    <scope>NUCLEOTIDE SEQUENCE</scope>
    <source>
        <strain evidence="2">MM-2020</strain>
        <tissue evidence="2">Muscle</tissue>
    </source>
</reference>
<dbReference type="EMBL" id="JAHDVG010000463">
    <property type="protein sequence ID" value="KAH1185907.1"/>
    <property type="molecule type" value="Genomic_DNA"/>
</dbReference>
<evidence type="ECO:0000313" key="2">
    <source>
        <dbReference type="EMBL" id="KAH1185907.1"/>
    </source>
</evidence>
<keyword evidence="3" id="KW-1185">Reference proteome</keyword>
<accession>A0A9D4B2M4</accession>
<evidence type="ECO:0000256" key="1">
    <source>
        <dbReference type="SAM" id="MobiDB-lite"/>
    </source>
</evidence>
<name>A0A9D4B2M4_9SAUR</name>
<gene>
    <name evidence="2" type="ORF">KIL84_018656</name>
</gene>
<dbReference type="AlphaFoldDB" id="A0A9D4B2M4"/>
<comment type="caution">
    <text evidence="2">The sequence shown here is derived from an EMBL/GenBank/DDBJ whole genome shotgun (WGS) entry which is preliminary data.</text>
</comment>
<organism evidence="2 3">
    <name type="scientific">Mauremys mutica</name>
    <name type="common">yellowpond turtle</name>
    <dbReference type="NCBI Taxonomy" id="74926"/>
    <lineage>
        <taxon>Eukaryota</taxon>
        <taxon>Metazoa</taxon>
        <taxon>Chordata</taxon>
        <taxon>Craniata</taxon>
        <taxon>Vertebrata</taxon>
        <taxon>Euteleostomi</taxon>
        <taxon>Archelosauria</taxon>
        <taxon>Testudinata</taxon>
        <taxon>Testudines</taxon>
        <taxon>Cryptodira</taxon>
        <taxon>Durocryptodira</taxon>
        <taxon>Testudinoidea</taxon>
        <taxon>Geoemydidae</taxon>
        <taxon>Geoemydinae</taxon>
        <taxon>Mauremys</taxon>
    </lineage>
</organism>
<feature type="region of interest" description="Disordered" evidence="1">
    <location>
        <begin position="203"/>
        <end position="231"/>
    </location>
</feature>
<dbReference type="Proteomes" id="UP000827986">
    <property type="component" value="Unassembled WGS sequence"/>
</dbReference>
<feature type="compositionally biased region" description="Basic and acidic residues" evidence="1">
    <location>
        <begin position="118"/>
        <end position="133"/>
    </location>
</feature>
<feature type="compositionally biased region" description="Polar residues" evidence="1">
    <location>
        <begin position="205"/>
        <end position="215"/>
    </location>
</feature>
<evidence type="ECO:0000313" key="3">
    <source>
        <dbReference type="Proteomes" id="UP000827986"/>
    </source>
</evidence>
<sequence length="263" mass="28040">MRRSGAGRVEAPPPPICPGRSTSRELAGRQAPGSQPRLRQAARVSTGTQPAATQIHPERGIFSVRPSSHPATPREAAPSRHLRSPGTPERHRDPLRAPSQTEPTSPDTPWELVSSKTPSREDQRDPERKRSGERASQPRAVPKPNSTRDGVEALQPAANPDTQSAAPTSLSAGRAEAHKSAPLCRQPASSYPALLPLFLQKASRNRQPGSCSSPATRCDHSAPARPPSAAAAAAAPQAWELHCWGGVCARAGERLLRRHQPVG</sequence>
<feature type="compositionally biased region" description="Polar residues" evidence="1">
    <location>
        <begin position="43"/>
        <end position="52"/>
    </location>
</feature>
<protein>
    <submittedName>
        <fullName evidence="2">Uncharacterized protein</fullName>
    </submittedName>
</protein>
<feature type="region of interest" description="Disordered" evidence="1">
    <location>
        <begin position="1"/>
        <end position="187"/>
    </location>
</feature>